<dbReference type="GO" id="GO:0005975">
    <property type="term" value="P:carbohydrate metabolic process"/>
    <property type="evidence" value="ECO:0007669"/>
    <property type="project" value="InterPro"/>
</dbReference>
<dbReference type="FunFam" id="3.20.20.80:FF:000063">
    <property type="entry name" value="Beta-hexosaminidase"/>
    <property type="match status" value="1"/>
</dbReference>
<evidence type="ECO:0000256" key="9">
    <source>
        <dbReference type="SAM" id="SignalP"/>
    </source>
</evidence>
<feature type="active site" description="Proton donor" evidence="8">
    <location>
        <position position="341"/>
    </location>
</feature>
<dbReference type="STRING" id="1392247.A0A3N4KH51"/>
<keyword evidence="6 7" id="KW-0326">Glycosidase</keyword>
<proteinExistence type="inferred from homology"/>
<dbReference type="GO" id="GO:0016231">
    <property type="term" value="F:beta-N-acetylglucosaminidase activity"/>
    <property type="evidence" value="ECO:0007669"/>
    <property type="project" value="TreeGrafter"/>
</dbReference>
<dbReference type="OrthoDB" id="428480at2759"/>
<dbReference type="Gene3D" id="3.30.379.10">
    <property type="entry name" value="Chitobiase/beta-hexosaminidase domain 2-like"/>
    <property type="match status" value="1"/>
</dbReference>
<accession>A0A3N4KH51</accession>
<comment type="catalytic activity">
    <reaction evidence="1 7">
        <text>Hydrolysis of terminal non-reducing N-acetyl-D-hexosamine residues in N-acetyl-beta-D-hexosaminides.</text>
        <dbReference type="EC" id="3.2.1.52"/>
    </reaction>
</comment>
<evidence type="ECO:0000256" key="6">
    <source>
        <dbReference type="ARBA" id="ARBA00023295"/>
    </source>
</evidence>
<evidence type="ECO:0000256" key="8">
    <source>
        <dbReference type="PIRSR" id="PIRSR001093-1"/>
    </source>
</evidence>
<dbReference type="PRINTS" id="PR00738">
    <property type="entry name" value="GLHYDRLASE20"/>
</dbReference>
<sequence>MITGFKSLTALALFAGAANAIWPQPVSYEHGSTVVWISDDISMKFSGPANNSQKATDKVNHAWSRTKTTLLSDNFVPWKFHKRGDNFEPADTNGPKLKNIIITQTTSETSAPAEYGTDESYNLTIPDAGDSAYITAPTSFGVLHALNTLTQLFYASNKHKNHGVYSPLAPVRVLDKPKFQHRGLNLDVARQWYPKEDILRTIDALAWNKMNRLHLHVTDSQSWPLEIPALPDLAPCGAYAEGLTYTPEDLAEMLDFAEKRGVQVIIEIDMPGHTSAIAEAYPELIAGWNIQPNWDRYAAQPPSGSLKLNNEAVRKFLTTLFGDLLPRLRDHTNYFHTGGDEVNKNVYLFDEGIKSNATDVLTPALQKFIEHVHGEVRKGKMSPVVWEEMLIDWKLTLPKDVIVQTWISDASTKTAVEKGHRVIAGNYNFWYLDCGNGQWLDFGPNVYKQFYPFNDYCSPKKNWRLIYSFDPVAGLTPEQAALVLGGEVHAWSEQIDGVSLDSVVWPRASAAGEVLWSGRTDAQGVNRTFADASPRLAEFRERLVLRGVGASPIMQLWCHQNEGDCALN</sequence>
<dbReference type="PIRSF" id="PIRSF001093">
    <property type="entry name" value="B-hxosamndse_ab_euk"/>
    <property type="match status" value="1"/>
</dbReference>
<reference evidence="12 13" key="1">
    <citation type="journal article" date="2018" name="Nat. Ecol. Evol.">
        <title>Pezizomycetes genomes reveal the molecular basis of ectomycorrhizal truffle lifestyle.</title>
        <authorList>
            <person name="Murat C."/>
            <person name="Payen T."/>
            <person name="Noel B."/>
            <person name="Kuo A."/>
            <person name="Morin E."/>
            <person name="Chen J."/>
            <person name="Kohler A."/>
            <person name="Krizsan K."/>
            <person name="Balestrini R."/>
            <person name="Da Silva C."/>
            <person name="Montanini B."/>
            <person name="Hainaut M."/>
            <person name="Levati E."/>
            <person name="Barry K.W."/>
            <person name="Belfiori B."/>
            <person name="Cichocki N."/>
            <person name="Clum A."/>
            <person name="Dockter R.B."/>
            <person name="Fauchery L."/>
            <person name="Guy J."/>
            <person name="Iotti M."/>
            <person name="Le Tacon F."/>
            <person name="Lindquist E.A."/>
            <person name="Lipzen A."/>
            <person name="Malagnac F."/>
            <person name="Mello A."/>
            <person name="Molinier V."/>
            <person name="Miyauchi S."/>
            <person name="Poulain J."/>
            <person name="Riccioni C."/>
            <person name="Rubini A."/>
            <person name="Sitrit Y."/>
            <person name="Splivallo R."/>
            <person name="Traeger S."/>
            <person name="Wang M."/>
            <person name="Zifcakova L."/>
            <person name="Wipf D."/>
            <person name="Zambonelli A."/>
            <person name="Paolocci F."/>
            <person name="Nowrousian M."/>
            <person name="Ottonello S."/>
            <person name="Baldrian P."/>
            <person name="Spatafora J.W."/>
            <person name="Henrissat B."/>
            <person name="Nagy L.G."/>
            <person name="Aury J.M."/>
            <person name="Wincker P."/>
            <person name="Grigoriev I.V."/>
            <person name="Bonfante P."/>
            <person name="Martin F.M."/>
        </authorList>
    </citation>
    <scope>NUCLEOTIDE SEQUENCE [LARGE SCALE GENOMIC DNA]</scope>
    <source>
        <strain evidence="12 13">CCBAS932</strain>
    </source>
</reference>
<feature type="domain" description="Glycoside hydrolase family 20 catalytic" evidence="10">
    <location>
        <begin position="179"/>
        <end position="518"/>
    </location>
</feature>
<keyword evidence="5" id="KW-0325">Glycoprotein</keyword>
<dbReference type="Pfam" id="PF14845">
    <property type="entry name" value="Glycohydro_20b2"/>
    <property type="match status" value="1"/>
</dbReference>
<evidence type="ECO:0000256" key="5">
    <source>
        <dbReference type="ARBA" id="ARBA00023180"/>
    </source>
</evidence>
<dbReference type="InterPro" id="IPR015883">
    <property type="entry name" value="Glyco_hydro_20_cat"/>
</dbReference>
<feature type="chain" id="PRO_5017932786" description="Beta-hexosaminidase" evidence="9">
    <location>
        <begin position="21"/>
        <end position="568"/>
    </location>
</feature>
<dbReference type="PANTHER" id="PTHR22600:SF58">
    <property type="entry name" value="BETA-HEXOSAMINIDASE"/>
    <property type="match status" value="1"/>
</dbReference>
<dbReference type="EC" id="3.2.1.52" evidence="7"/>
<keyword evidence="4 7" id="KW-0378">Hydrolase</keyword>
<keyword evidence="3 9" id="KW-0732">Signal</keyword>
<gene>
    <name evidence="12" type="ORF">P167DRAFT_528251</name>
</gene>
<feature type="domain" description="Beta-hexosaminidase eukaryotic type N-terminal" evidence="11">
    <location>
        <begin position="21"/>
        <end position="152"/>
    </location>
</feature>
<evidence type="ECO:0000313" key="12">
    <source>
        <dbReference type="EMBL" id="RPB08669.1"/>
    </source>
</evidence>
<dbReference type="SUPFAM" id="SSF55545">
    <property type="entry name" value="beta-N-acetylhexosaminidase-like domain"/>
    <property type="match status" value="1"/>
</dbReference>
<dbReference type="SUPFAM" id="SSF51445">
    <property type="entry name" value="(Trans)glycosidases"/>
    <property type="match status" value="1"/>
</dbReference>
<evidence type="ECO:0000256" key="3">
    <source>
        <dbReference type="ARBA" id="ARBA00022729"/>
    </source>
</evidence>
<dbReference type="PANTHER" id="PTHR22600">
    <property type="entry name" value="BETA-HEXOSAMINIDASE"/>
    <property type="match status" value="1"/>
</dbReference>
<evidence type="ECO:0000256" key="1">
    <source>
        <dbReference type="ARBA" id="ARBA00001231"/>
    </source>
</evidence>
<feature type="signal peptide" evidence="9">
    <location>
        <begin position="1"/>
        <end position="20"/>
    </location>
</feature>
<evidence type="ECO:0000256" key="7">
    <source>
        <dbReference type="PIRNR" id="PIRNR001093"/>
    </source>
</evidence>
<dbReference type="EMBL" id="ML119160">
    <property type="protein sequence ID" value="RPB08669.1"/>
    <property type="molecule type" value="Genomic_DNA"/>
</dbReference>
<dbReference type="InterPro" id="IPR029018">
    <property type="entry name" value="Hex-like_dom2"/>
</dbReference>
<dbReference type="GO" id="GO:0030203">
    <property type="term" value="P:glycosaminoglycan metabolic process"/>
    <property type="evidence" value="ECO:0007669"/>
    <property type="project" value="TreeGrafter"/>
</dbReference>
<evidence type="ECO:0000256" key="2">
    <source>
        <dbReference type="ARBA" id="ARBA00006285"/>
    </source>
</evidence>
<dbReference type="GO" id="GO:0016020">
    <property type="term" value="C:membrane"/>
    <property type="evidence" value="ECO:0007669"/>
    <property type="project" value="TreeGrafter"/>
</dbReference>
<organism evidence="12 13">
    <name type="scientific">Morchella conica CCBAS932</name>
    <dbReference type="NCBI Taxonomy" id="1392247"/>
    <lineage>
        <taxon>Eukaryota</taxon>
        <taxon>Fungi</taxon>
        <taxon>Dikarya</taxon>
        <taxon>Ascomycota</taxon>
        <taxon>Pezizomycotina</taxon>
        <taxon>Pezizomycetes</taxon>
        <taxon>Pezizales</taxon>
        <taxon>Morchellaceae</taxon>
        <taxon>Morchella</taxon>
    </lineage>
</organism>
<dbReference type="AlphaFoldDB" id="A0A3N4KH51"/>
<evidence type="ECO:0000259" key="11">
    <source>
        <dbReference type="Pfam" id="PF14845"/>
    </source>
</evidence>
<dbReference type="InterPro" id="IPR029019">
    <property type="entry name" value="HEX_eukaryotic_N"/>
</dbReference>
<dbReference type="Gene3D" id="3.20.20.80">
    <property type="entry name" value="Glycosidases"/>
    <property type="match status" value="1"/>
</dbReference>
<protein>
    <recommendedName>
        <fullName evidence="7">Beta-hexosaminidase</fullName>
        <ecNumber evidence="7">3.2.1.52</ecNumber>
    </recommendedName>
</protein>
<evidence type="ECO:0000259" key="10">
    <source>
        <dbReference type="Pfam" id="PF00728"/>
    </source>
</evidence>
<dbReference type="InterPro" id="IPR017853">
    <property type="entry name" value="GH"/>
</dbReference>
<dbReference type="InParanoid" id="A0A3N4KH51"/>
<evidence type="ECO:0000256" key="4">
    <source>
        <dbReference type="ARBA" id="ARBA00022801"/>
    </source>
</evidence>
<dbReference type="CDD" id="cd06562">
    <property type="entry name" value="GH20_HexA_HexB-like"/>
    <property type="match status" value="1"/>
</dbReference>
<dbReference type="Proteomes" id="UP000277580">
    <property type="component" value="Unassembled WGS sequence"/>
</dbReference>
<comment type="similarity">
    <text evidence="2 7">Belongs to the glycosyl hydrolase 20 family.</text>
</comment>
<evidence type="ECO:0000313" key="13">
    <source>
        <dbReference type="Proteomes" id="UP000277580"/>
    </source>
</evidence>
<name>A0A3N4KH51_9PEZI</name>
<dbReference type="Pfam" id="PF00728">
    <property type="entry name" value="Glyco_hydro_20"/>
    <property type="match status" value="1"/>
</dbReference>
<dbReference type="InterPro" id="IPR025705">
    <property type="entry name" value="Beta_hexosaminidase_sua/sub"/>
</dbReference>
<keyword evidence="13" id="KW-1185">Reference proteome</keyword>